<protein>
    <submittedName>
        <fullName evidence="1">Uncharacterized protein</fullName>
    </submittedName>
</protein>
<proteinExistence type="predicted"/>
<accession>A0A0C2WGK0</accession>
<dbReference type="AlphaFoldDB" id="A0A0C2WGK0"/>
<organism evidence="1 2">
    <name type="scientific">Amanita muscaria (strain Koide BX008)</name>
    <dbReference type="NCBI Taxonomy" id="946122"/>
    <lineage>
        <taxon>Eukaryota</taxon>
        <taxon>Fungi</taxon>
        <taxon>Dikarya</taxon>
        <taxon>Basidiomycota</taxon>
        <taxon>Agaricomycotina</taxon>
        <taxon>Agaricomycetes</taxon>
        <taxon>Agaricomycetidae</taxon>
        <taxon>Agaricales</taxon>
        <taxon>Pluteineae</taxon>
        <taxon>Amanitaceae</taxon>
        <taxon>Amanita</taxon>
    </lineage>
</organism>
<evidence type="ECO:0000313" key="2">
    <source>
        <dbReference type="Proteomes" id="UP000054549"/>
    </source>
</evidence>
<keyword evidence="2" id="KW-1185">Reference proteome</keyword>
<reference evidence="1 2" key="1">
    <citation type="submission" date="2014-04" db="EMBL/GenBank/DDBJ databases">
        <title>Evolutionary Origins and Diversification of the Mycorrhizal Mutualists.</title>
        <authorList>
            <consortium name="DOE Joint Genome Institute"/>
            <consortium name="Mycorrhizal Genomics Consortium"/>
            <person name="Kohler A."/>
            <person name="Kuo A."/>
            <person name="Nagy L.G."/>
            <person name="Floudas D."/>
            <person name="Copeland A."/>
            <person name="Barry K.W."/>
            <person name="Cichocki N."/>
            <person name="Veneault-Fourrey C."/>
            <person name="LaButti K."/>
            <person name="Lindquist E.A."/>
            <person name="Lipzen A."/>
            <person name="Lundell T."/>
            <person name="Morin E."/>
            <person name="Murat C."/>
            <person name="Riley R."/>
            <person name="Ohm R."/>
            <person name="Sun H."/>
            <person name="Tunlid A."/>
            <person name="Henrissat B."/>
            <person name="Grigoriev I.V."/>
            <person name="Hibbett D.S."/>
            <person name="Martin F."/>
        </authorList>
    </citation>
    <scope>NUCLEOTIDE SEQUENCE [LARGE SCALE GENOMIC DNA]</scope>
    <source>
        <strain evidence="1 2">Koide BX008</strain>
    </source>
</reference>
<dbReference type="Proteomes" id="UP000054549">
    <property type="component" value="Unassembled WGS sequence"/>
</dbReference>
<gene>
    <name evidence="1" type="ORF">M378DRAFT_17653</name>
</gene>
<name>A0A0C2WGK0_AMAMK</name>
<evidence type="ECO:0000313" key="1">
    <source>
        <dbReference type="EMBL" id="KIL55761.1"/>
    </source>
</evidence>
<sequence>MSGAGVVKNMDPHTGPAVVVVVVAVAIAVVGQQIKPAGLLPQTWVGNSSSPSPPLNEDATRWPCLWRKRTRRKKIWLFLDASESDMLMLGAGVGLGWCSRGYEDWIGRIRILDQLWWYIAAANAVGHSDRGLSKNGPVCFRGVGLATAVVSPPARRGCHPMALPPVEADHEEEDLVVSRGGGGGGGGGVDGVAAEAVVLAAEKEKDQ</sequence>
<dbReference type="EMBL" id="KN818476">
    <property type="protein sequence ID" value="KIL55761.1"/>
    <property type="molecule type" value="Genomic_DNA"/>
</dbReference>
<dbReference type="HOGENOM" id="CLU_1326078_0_0_1"/>
<dbReference type="InParanoid" id="A0A0C2WGK0"/>